<keyword evidence="1" id="KW-1133">Transmembrane helix</keyword>
<feature type="transmembrane region" description="Helical" evidence="1">
    <location>
        <begin position="345"/>
        <end position="367"/>
    </location>
</feature>
<keyword evidence="1" id="KW-0812">Transmembrane</keyword>
<evidence type="ECO:0000313" key="3">
    <source>
        <dbReference type="Proteomes" id="UP000030960"/>
    </source>
</evidence>
<comment type="caution">
    <text evidence="2">The sequence shown here is derived from an EMBL/GenBank/DDBJ whole genome shotgun (WGS) entry which is preliminary data.</text>
</comment>
<keyword evidence="1" id="KW-0472">Membrane</keyword>
<evidence type="ECO:0000256" key="1">
    <source>
        <dbReference type="SAM" id="Phobius"/>
    </source>
</evidence>
<sequence>MFERTYEESRRRAKSTFDKRLQKYLRANSLFFATPAIAVSWIFALFLLFFLTAYRPEAATGLQIEWLTKQVDVQPAREQGETKAQYVVMRNRNAALSFREYAGRTVGAIPPACAITDGELPIPKPDAKPGQPMLIVAFGWDPDTPGPGASSGEKPTYVPCKWRDHPMSFMAAISPDVGPVQKFTLLLLIIAMGILRRNRLFRRIESESWPEVDEYNVDLNFRLSEDENGFEQRDPRVAQHPISFIVQGDNRNSSEPIYPTNLLRLDPFTVENSKTARFNATVSSVRDKLLGATRNRKLVGPLDLILDVLKAGAHTGRVGDAEKRMRVAVYEYGNDLSDRLETGHYLMWLMPTVGFLGTIYGISASLVRAKGLFSGSADGEASEFEEKIQLVVDGLGVAFDTTSMALLCSALLYWALVRSESGVREVVDKARRSLSNLLIDRMVDRDMRDVPYALVNTPGPAPEQQFFDQNGE</sequence>
<feature type="transmembrane region" description="Helical" evidence="1">
    <location>
        <begin position="395"/>
        <end position="416"/>
    </location>
</feature>
<feature type="transmembrane region" description="Helical" evidence="1">
    <location>
        <begin position="30"/>
        <end position="54"/>
    </location>
</feature>
<organism evidence="2 3">
    <name type="scientific">Mameliella alba</name>
    <dbReference type="NCBI Taxonomy" id="561184"/>
    <lineage>
        <taxon>Bacteria</taxon>
        <taxon>Pseudomonadati</taxon>
        <taxon>Pseudomonadota</taxon>
        <taxon>Alphaproteobacteria</taxon>
        <taxon>Rhodobacterales</taxon>
        <taxon>Roseobacteraceae</taxon>
        <taxon>Mameliella</taxon>
    </lineage>
</organism>
<dbReference type="EMBL" id="JSUQ01000009">
    <property type="protein sequence ID" value="KHQ52862.1"/>
    <property type="molecule type" value="Genomic_DNA"/>
</dbReference>
<evidence type="ECO:0000313" key="2">
    <source>
        <dbReference type="EMBL" id="KHQ52862.1"/>
    </source>
</evidence>
<proteinExistence type="predicted"/>
<protein>
    <submittedName>
        <fullName evidence="2">Uncharacterized protein</fullName>
    </submittedName>
</protein>
<dbReference type="AlphaFoldDB" id="A0A0B3RXQ8"/>
<dbReference type="STRING" id="561184.SAMN05216376_11025"/>
<gene>
    <name evidence="2" type="ORF">OA50_02405</name>
</gene>
<dbReference type="Proteomes" id="UP000030960">
    <property type="component" value="Unassembled WGS sequence"/>
</dbReference>
<accession>A0A0B3RXQ8</accession>
<keyword evidence="3" id="KW-1185">Reference proteome</keyword>
<feature type="transmembrane region" description="Helical" evidence="1">
    <location>
        <begin position="177"/>
        <end position="195"/>
    </location>
</feature>
<name>A0A0B3RXQ8_9RHOB</name>
<reference evidence="2 3" key="1">
    <citation type="submission" date="2014-10" db="EMBL/GenBank/DDBJ databases">
        <title>Genome sequence of Ponticoccus sp. strain UMTAT08 isolated from clonal culture of toxic dinoflagellate Alexandrium tamiyavanichii.</title>
        <authorList>
            <person name="Gan H.Y."/>
            <person name="Muhd D.-D."/>
            <person name="Mohd Noor M.E."/>
            <person name="Yeong Y.S."/>
            <person name="Usup G."/>
        </authorList>
    </citation>
    <scope>NUCLEOTIDE SEQUENCE [LARGE SCALE GENOMIC DNA]</scope>
    <source>
        <strain evidence="2 3">UMTAT08</strain>
    </source>
</reference>